<dbReference type="OMA" id="HWHKRIK"/>
<dbReference type="PROSITE" id="PS01104">
    <property type="entry name" value="RIBOSOMAL_L13E"/>
    <property type="match status" value="1"/>
</dbReference>
<dbReference type="OrthoDB" id="10264538at2759"/>
<organism evidence="5 6">
    <name type="scientific">Gregarina niphandrodes</name>
    <name type="common">Septate eugregarine</name>
    <dbReference type="NCBI Taxonomy" id="110365"/>
    <lineage>
        <taxon>Eukaryota</taxon>
        <taxon>Sar</taxon>
        <taxon>Alveolata</taxon>
        <taxon>Apicomplexa</taxon>
        <taxon>Conoidasida</taxon>
        <taxon>Gregarinasina</taxon>
        <taxon>Eugregarinorida</taxon>
        <taxon>Gregarinidae</taxon>
        <taxon>Gregarina</taxon>
    </lineage>
</organism>
<dbReference type="Pfam" id="PF01294">
    <property type="entry name" value="Ribosomal_L13e"/>
    <property type="match status" value="1"/>
</dbReference>
<keyword evidence="3 4" id="KW-0687">Ribonucleoprotein</keyword>
<dbReference type="GO" id="GO:0022625">
    <property type="term" value="C:cytosolic large ribosomal subunit"/>
    <property type="evidence" value="ECO:0007669"/>
    <property type="project" value="TreeGrafter"/>
</dbReference>
<dbReference type="GO" id="GO:0003735">
    <property type="term" value="F:structural constituent of ribosome"/>
    <property type="evidence" value="ECO:0007669"/>
    <property type="project" value="InterPro"/>
</dbReference>
<dbReference type="GeneID" id="22916791"/>
<name>A0A023AWV0_GRENI</name>
<evidence type="ECO:0000256" key="3">
    <source>
        <dbReference type="ARBA" id="ARBA00023274"/>
    </source>
</evidence>
<dbReference type="InterPro" id="IPR001380">
    <property type="entry name" value="Ribosomal_eL13"/>
</dbReference>
<dbReference type="Proteomes" id="UP000019763">
    <property type="component" value="Unassembled WGS sequence"/>
</dbReference>
<dbReference type="eggNOG" id="KOG3295">
    <property type="taxonomic scope" value="Eukaryota"/>
</dbReference>
<dbReference type="HAMAP" id="MF_00499">
    <property type="entry name" value="Ribosomal_eL13"/>
    <property type="match status" value="1"/>
</dbReference>
<comment type="similarity">
    <text evidence="1 4">Belongs to the eukaryotic ribosomal protein eL13 family.</text>
</comment>
<dbReference type="EMBL" id="AFNH02001884">
    <property type="protein sequence ID" value="EZG42715.1"/>
    <property type="molecule type" value="Genomic_DNA"/>
</dbReference>
<comment type="caution">
    <text evidence="5">The sequence shown here is derived from an EMBL/GenBank/DDBJ whole genome shotgun (WGS) entry which is preliminary data.</text>
</comment>
<dbReference type="AlphaFoldDB" id="A0A023AWV0"/>
<keyword evidence="6" id="KW-1185">Reference proteome</keyword>
<dbReference type="VEuPathDB" id="CryptoDB:GNI_235090"/>
<dbReference type="PANTHER" id="PTHR11722:SF0">
    <property type="entry name" value="LARGE RIBOSOMAL SUBUNIT PROTEIN EL13"/>
    <property type="match status" value="1"/>
</dbReference>
<evidence type="ECO:0000256" key="4">
    <source>
        <dbReference type="RuleBase" id="RU000572"/>
    </source>
</evidence>
<sequence length="170" mass="19434">MVKGNHSIPCYQFKKDVHPLFKTWLNQPARKQRRRLARQKKVAAAGLAPINKLRPIVQCCSQKYNFRPRAGRGFTVEELKAVGLTAARARTIGISSDVRRVNKNQEGFDRNVERLKEYMSKLVVFPRKASKPRPAANGVPADTLQADVKDKKFTYKIDNKIRFNRSVVVN</sequence>
<dbReference type="PANTHER" id="PTHR11722">
    <property type="entry name" value="60S RIBOSOMAL PROTEIN L13"/>
    <property type="match status" value="1"/>
</dbReference>
<evidence type="ECO:0000256" key="2">
    <source>
        <dbReference type="ARBA" id="ARBA00022980"/>
    </source>
</evidence>
<protein>
    <recommendedName>
        <fullName evidence="4">60S ribosomal protein L13</fullName>
    </recommendedName>
</protein>
<evidence type="ECO:0000313" key="6">
    <source>
        <dbReference type="Proteomes" id="UP000019763"/>
    </source>
</evidence>
<accession>A0A023AWV0</accession>
<keyword evidence="2 4" id="KW-0689">Ribosomal protein</keyword>
<dbReference type="RefSeq" id="XP_011134730.1">
    <property type="nucleotide sequence ID" value="XM_011136428.1"/>
</dbReference>
<evidence type="ECO:0000313" key="5">
    <source>
        <dbReference type="EMBL" id="EZG42715.1"/>
    </source>
</evidence>
<reference evidence="5" key="1">
    <citation type="submission" date="2013-12" db="EMBL/GenBank/DDBJ databases">
        <authorList>
            <person name="Omoto C.K."/>
            <person name="Sibley D."/>
            <person name="Venepally P."/>
            <person name="Hadjithomas M."/>
            <person name="Karamycheva S."/>
            <person name="Brunk B."/>
            <person name="Roos D."/>
            <person name="Caler E."/>
            <person name="Lorenzi H."/>
        </authorList>
    </citation>
    <scope>NUCLEOTIDE SEQUENCE</scope>
</reference>
<evidence type="ECO:0000256" key="1">
    <source>
        <dbReference type="ARBA" id="ARBA00005640"/>
    </source>
</evidence>
<dbReference type="GO" id="GO:0003723">
    <property type="term" value="F:RNA binding"/>
    <property type="evidence" value="ECO:0007669"/>
    <property type="project" value="TreeGrafter"/>
</dbReference>
<gene>
    <name evidence="5" type="ORF">GNI_235090</name>
</gene>
<dbReference type="InterPro" id="IPR018256">
    <property type="entry name" value="Ribosomal_eL13_CS"/>
</dbReference>
<dbReference type="GO" id="GO:0006412">
    <property type="term" value="P:translation"/>
    <property type="evidence" value="ECO:0007669"/>
    <property type="project" value="InterPro"/>
</dbReference>
<proteinExistence type="inferred from homology"/>